<evidence type="ECO:0000313" key="9">
    <source>
        <dbReference type="Proteomes" id="UP001168380"/>
    </source>
</evidence>
<keyword evidence="3 6" id="KW-0812">Transmembrane</keyword>
<evidence type="ECO:0000259" key="7">
    <source>
        <dbReference type="Pfam" id="PF00482"/>
    </source>
</evidence>
<proteinExistence type="predicted"/>
<gene>
    <name evidence="8" type="ORF">QWI16_00790</name>
</gene>
<feature type="transmembrane region" description="Helical" evidence="6">
    <location>
        <begin position="52"/>
        <end position="75"/>
    </location>
</feature>
<organism evidence="8 9">
    <name type="scientific">Gilvimarinus algae</name>
    <dbReference type="NCBI Taxonomy" id="3058037"/>
    <lineage>
        <taxon>Bacteria</taxon>
        <taxon>Pseudomonadati</taxon>
        <taxon>Pseudomonadota</taxon>
        <taxon>Gammaproteobacteria</taxon>
        <taxon>Cellvibrionales</taxon>
        <taxon>Cellvibrionaceae</taxon>
        <taxon>Gilvimarinus</taxon>
    </lineage>
</organism>
<dbReference type="InterPro" id="IPR042094">
    <property type="entry name" value="T2SS_GspF_sf"/>
</dbReference>
<comment type="subcellular location">
    <subcellularLocation>
        <location evidence="1">Cell membrane</location>
        <topology evidence="1">Multi-pass membrane protein</topology>
    </subcellularLocation>
</comment>
<dbReference type="Proteomes" id="UP001168380">
    <property type="component" value="Unassembled WGS sequence"/>
</dbReference>
<keyword evidence="2" id="KW-1003">Cell membrane</keyword>
<keyword evidence="4 6" id="KW-1133">Transmembrane helix</keyword>
<dbReference type="PANTHER" id="PTHR35007:SF1">
    <property type="entry name" value="PILUS ASSEMBLY PROTEIN"/>
    <property type="match status" value="1"/>
</dbReference>
<accession>A0ABT8T977</accession>
<keyword evidence="5 6" id="KW-0472">Membrane</keyword>
<evidence type="ECO:0000256" key="5">
    <source>
        <dbReference type="ARBA" id="ARBA00023136"/>
    </source>
</evidence>
<keyword evidence="9" id="KW-1185">Reference proteome</keyword>
<evidence type="ECO:0000256" key="1">
    <source>
        <dbReference type="ARBA" id="ARBA00004651"/>
    </source>
</evidence>
<dbReference type="RefSeq" id="WP_302710809.1">
    <property type="nucleotide sequence ID" value="NZ_JAULRT010000031.1"/>
</dbReference>
<feature type="transmembrane region" description="Helical" evidence="6">
    <location>
        <begin position="265"/>
        <end position="282"/>
    </location>
</feature>
<reference evidence="8" key="1">
    <citation type="submission" date="2023-07" db="EMBL/GenBank/DDBJ databases">
        <title>Gilvimarinus algae sp. nov., isolated from the surface of Kelp.</title>
        <authorList>
            <person name="Sun Y.Y."/>
            <person name="Gong Y."/>
            <person name="Du Z.J."/>
        </authorList>
    </citation>
    <scope>NUCLEOTIDE SEQUENCE</scope>
    <source>
        <strain evidence="8">SDUM040014</strain>
    </source>
</reference>
<name>A0ABT8T977_9GAMM</name>
<evidence type="ECO:0000313" key="8">
    <source>
        <dbReference type="EMBL" id="MDO3380686.1"/>
    </source>
</evidence>
<evidence type="ECO:0000256" key="3">
    <source>
        <dbReference type="ARBA" id="ARBA00022692"/>
    </source>
</evidence>
<dbReference type="InterPro" id="IPR018076">
    <property type="entry name" value="T2SS_GspF_dom"/>
</dbReference>
<feature type="domain" description="Type II secretion system protein GspF" evidence="7">
    <location>
        <begin position="125"/>
        <end position="247"/>
    </location>
</feature>
<comment type="caution">
    <text evidence="8">The sequence shown here is derived from an EMBL/GenBank/DDBJ whole genome shotgun (WGS) entry which is preliminary data.</text>
</comment>
<protein>
    <submittedName>
        <fullName evidence="8">Type II secretion system F family protein</fullName>
    </submittedName>
</protein>
<evidence type="ECO:0000256" key="6">
    <source>
        <dbReference type="SAM" id="Phobius"/>
    </source>
</evidence>
<feature type="transmembrane region" description="Helical" evidence="6">
    <location>
        <begin position="81"/>
        <end position="105"/>
    </location>
</feature>
<evidence type="ECO:0000256" key="2">
    <source>
        <dbReference type="ARBA" id="ARBA00022475"/>
    </source>
</evidence>
<dbReference type="Pfam" id="PF00482">
    <property type="entry name" value="T2SSF"/>
    <property type="match status" value="1"/>
</dbReference>
<evidence type="ECO:0000256" key="4">
    <source>
        <dbReference type="ARBA" id="ARBA00022989"/>
    </source>
</evidence>
<feature type="transmembrane region" description="Helical" evidence="6">
    <location>
        <begin position="12"/>
        <end position="31"/>
    </location>
</feature>
<dbReference type="PANTHER" id="PTHR35007">
    <property type="entry name" value="INTEGRAL MEMBRANE PROTEIN-RELATED"/>
    <property type="match status" value="1"/>
</dbReference>
<dbReference type="Gene3D" id="1.20.81.30">
    <property type="entry name" value="Type II secretion system (T2SS), domain F"/>
    <property type="match status" value="1"/>
</dbReference>
<sequence length="290" mass="32360">MMSSLSDIGVLALVVVLVFAAAMCLAMALAREGADFMSFYRRKFTSNANQELAEMFIFMDTSQLFILNMLALVLIPMAVHWLFQLWVITAGVFVVLLIVPGAFWARMRNKRLAKFEEQLPDAFMMLSSSLQAGASMNMALADMVKQSPPPTSQEFGLLVKRMQLGVTLEDSLIELEKRLPLQSFIMASSAIRISREVGGNLVETIQSMAETLRRKKTMEGKIDSLTAQGRAQGTFMALLPVALAILLSFLEPEAMRKLYTTREGLMVLTVMIFMQIMGFVFIRKITSIDS</sequence>
<dbReference type="EMBL" id="JAULRT010000031">
    <property type="protein sequence ID" value="MDO3380686.1"/>
    <property type="molecule type" value="Genomic_DNA"/>
</dbReference>
<feature type="transmembrane region" description="Helical" evidence="6">
    <location>
        <begin position="231"/>
        <end position="250"/>
    </location>
</feature>